<evidence type="ECO:0000256" key="1">
    <source>
        <dbReference type="SAM" id="MobiDB-lite"/>
    </source>
</evidence>
<comment type="caution">
    <text evidence="2">The sequence shown here is derived from an EMBL/GenBank/DDBJ whole genome shotgun (WGS) entry which is preliminary data.</text>
</comment>
<organism evidence="2 3">
    <name type="scientific">Skeletonema marinoi</name>
    <dbReference type="NCBI Taxonomy" id="267567"/>
    <lineage>
        <taxon>Eukaryota</taxon>
        <taxon>Sar</taxon>
        <taxon>Stramenopiles</taxon>
        <taxon>Ochrophyta</taxon>
        <taxon>Bacillariophyta</taxon>
        <taxon>Coscinodiscophyceae</taxon>
        <taxon>Thalassiosirophycidae</taxon>
        <taxon>Thalassiosirales</taxon>
        <taxon>Skeletonemataceae</taxon>
        <taxon>Skeletonema</taxon>
        <taxon>Skeletonema marinoi-dohrnii complex</taxon>
    </lineage>
</organism>
<name>A0AAD8Y3J7_9STRA</name>
<evidence type="ECO:0000313" key="3">
    <source>
        <dbReference type="Proteomes" id="UP001224775"/>
    </source>
</evidence>
<evidence type="ECO:0000313" key="2">
    <source>
        <dbReference type="EMBL" id="KAK1738812.1"/>
    </source>
</evidence>
<reference evidence="2" key="1">
    <citation type="submission" date="2023-06" db="EMBL/GenBank/DDBJ databases">
        <title>Survivors Of The Sea: Transcriptome response of Skeletonema marinoi to long-term dormancy.</title>
        <authorList>
            <person name="Pinder M.I.M."/>
            <person name="Kourtchenko O."/>
            <person name="Robertson E.K."/>
            <person name="Larsson T."/>
            <person name="Maumus F."/>
            <person name="Osuna-Cruz C.M."/>
            <person name="Vancaester E."/>
            <person name="Stenow R."/>
            <person name="Vandepoele K."/>
            <person name="Ploug H."/>
            <person name="Bruchert V."/>
            <person name="Godhe A."/>
            <person name="Topel M."/>
        </authorList>
    </citation>
    <scope>NUCLEOTIDE SEQUENCE</scope>
    <source>
        <strain evidence="2">R05AC</strain>
    </source>
</reference>
<feature type="compositionally biased region" description="Polar residues" evidence="1">
    <location>
        <begin position="1"/>
        <end position="14"/>
    </location>
</feature>
<dbReference type="Gene3D" id="3.30.470.20">
    <property type="entry name" value="ATP-grasp fold, B domain"/>
    <property type="match status" value="1"/>
</dbReference>
<accession>A0AAD8Y3J7</accession>
<sequence>MPSQSNDAHSNTASPRRGYRVTGRAAHLRVARLFEALCDDHTTHDEQTRWIDTSPYANTAATPINNTNDTTDNNEPEISFLWENAPRYETKSIRDAVQVYSHLPNGINVLDDKWALARLMPSNCNDNDEALVTLESHCFRGSEGFVTFAKQYAWPPTLYKQRKCHVRVYGLLTSDGRAYVHKRAFLHVANEIFEYDSSSLLRVMVSRLKNTIEPIRGACCVGRKSAAYVQGGQANNGFEYLGLDFVLSSVPEEGDGHSTRRKPVAYLLEVNAPPSQDTATGLPHAEELHDEVISDLLRLWVLPNLGIKSVSKNGWECVYSPPISLDNGSSVDVEEPSNLIVPSKAAILNKIRWAMFERRTSKMYESSWRKEEAGVACSESDHPKSHKCESINGWNIFLESGGGAQVPRVVINAMTTSLMNRDRSIVGAKYLSEARKSIASLLAGSRSEKKARRKRRSDSYNGSECNVPH</sequence>
<proteinExistence type="predicted"/>
<feature type="compositionally biased region" description="Polar residues" evidence="1">
    <location>
        <begin position="459"/>
        <end position="469"/>
    </location>
</feature>
<dbReference type="AlphaFoldDB" id="A0AAD8Y3J7"/>
<dbReference type="EMBL" id="JATAAI010000019">
    <property type="protein sequence ID" value="KAK1738812.1"/>
    <property type="molecule type" value="Genomic_DNA"/>
</dbReference>
<feature type="region of interest" description="Disordered" evidence="1">
    <location>
        <begin position="443"/>
        <end position="469"/>
    </location>
</feature>
<protein>
    <submittedName>
        <fullName evidence="2">Uncharacterized protein</fullName>
    </submittedName>
</protein>
<dbReference type="Proteomes" id="UP001224775">
    <property type="component" value="Unassembled WGS sequence"/>
</dbReference>
<feature type="region of interest" description="Disordered" evidence="1">
    <location>
        <begin position="1"/>
        <end position="20"/>
    </location>
</feature>
<keyword evidence="3" id="KW-1185">Reference proteome</keyword>
<gene>
    <name evidence="2" type="ORF">QTG54_010128</name>
</gene>